<feature type="domain" description="Alpha-L-glutamate ligase-related protein ATP-grasp" evidence="1">
    <location>
        <begin position="94"/>
        <end position="356"/>
    </location>
</feature>
<dbReference type="Proteomes" id="UP000295375">
    <property type="component" value="Unassembled WGS sequence"/>
</dbReference>
<evidence type="ECO:0000259" key="1">
    <source>
        <dbReference type="Pfam" id="PF14397"/>
    </source>
</evidence>
<dbReference type="InterPro" id="IPR039523">
    <property type="entry name" value="RimK-rel_E_lig_ATP-grasp"/>
</dbReference>
<dbReference type="Pfam" id="PF14397">
    <property type="entry name" value="ATPgrasp_ST"/>
    <property type="match status" value="1"/>
</dbReference>
<protein>
    <submittedName>
        <fullName evidence="2">Putative polysaccharide biosynthesis protein</fullName>
    </submittedName>
</protein>
<comment type="caution">
    <text evidence="2">The sequence shown here is derived from an EMBL/GenBank/DDBJ whole genome shotgun (WGS) entry which is preliminary data.</text>
</comment>
<name>A0A4R6UTM0_9GAMM</name>
<keyword evidence="3" id="KW-1185">Reference proteome</keyword>
<sequence length="380" mass="42975">MAVLLQERKAPLVIRAFDTLVGRRLRLGKEILDVVHAKAAAGELPVWRQLGEMLVLKLFRRQTFRFYLYGRFWRRQMPWRDKWQHLNYREYAHLVDCSNDREYRRGFGNKLVQKALLSQRGLPTPRLLGLFHPAHGWRADGGALCTEADLASLLRELDDDHFACKMPDGYGGANFLAFYLENTANGLRLRHPISGETRTIADLCRQLSALPQGYLIERFQRQHPMLAEFNPSSLNTVRAWVYQNEQGSRLVGAYLRVGRRHALTDNISTGGMVCLLNPETGEMTELLSGDLGIRPLNAHPDTGFKPVGKCLPFWPELRALAEQTLLSFPRMHLTALDIAIGPDGPLIIEVNLEAPGQVGLARIDIPGRQLFPEVFADHAA</sequence>
<dbReference type="RefSeq" id="WP_157591220.1">
    <property type="nucleotide sequence ID" value="NZ_CP037953.1"/>
</dbReference>
<reference evidence="2 3" key="1">
    <citation type="submission" date="2019-03" db="EMBL/GenBank/DDBJ databases">
        <title>Genomic Encyclopedia of Type Strains, Phase IV (KMG-IV): sequencing the most valuable type-strain genomes for metagenomic binning, comparative biology and taxonomic classification.</title>
        <authorList>
            <person name="Goeker M."/>
        </authorList>
    </citation>
    <scope>NUCLEOTIDE SEQUENCE [LARGE SCALE GENOMIC DNA]</scope>
    <source>
        <strain evidence="2 3">DSM 103792</strain>
    </source>
</reference>
<evidence type="ECO:0000313" key="3">
    <source>
        <dbReference type="Proteomes" id="UP000295375"/>
    </source>
</evidence>
<dbReference type="EMBL" id="SNYM01000002">
    <property type="protein sequence ID" value="TDQ50492.1"/>
    <property type="molecule type" value="Genomic_DNA"/>
</dbReference>
<dbReference type="AlphaFoldDB" id="A0A4R6UTM0"/>
<proteinExistence type="predicted"/>
<gene>
    <name evidence="2" type="ORF">EV696_102174</name>
</gene>
<dbReference type="Gene3D" id="3.30.470.20">
    <property type="entry name" value="ATP-grasp fold, B domain"/>
    <property type="match status" value="1"/>
</dbReference>
<accession>A0A4R6UTM0</accession>
<evidence type="ECO:0000313" key="2">
    <source>
        <dbReference type="EMBL" id="TDQ50492.1"/>
    </source>
</evidence>
<organism evidence="2 3">
    <name type="scientific">Permianibacter aggregans</name>
    <dbReference type="NCBI Taxonomy" id="1510150"/>
    <lineage>
        <taxon>Bacteria</taxon>
        <taxon>Pseudomonadati</taxon>
        <taxon>Pseudomonadota</taxon>
        <taxon>Gammaproteobacteria</taxon>
        <taxon>Pseudomonadales</taxon>
        <taxon>Pseudomonadaceae</taxon>
        <taxon>Permianibacter</taxon>
    </lineage>
</organism>